<name>A0A5Q0QEW8_9SPHI</name>
<dbReference type="Pfam" id="PF01048">
    <property type="entry name" value="PNP_UDP_1"/>
    <property type="match status" value="1"/>
</dbReference>
<dbReference type="PANTHER" id="PTHR46832">
    <property type="entry name" value="5'-METHYLTHIOADENOSINE/S-ADENOSYLHOMOCYSTEINE NUCLEOSIDASE"/>
    <property type="match status" value="1"/>
</dbReference>
<dbReference type="NCBIfam" id="TIGR03664">
    <property type="entry name" value="fut_nucase"/>
    <property type="match status" value="1"/>
</dbReference>
<comment type="pathway">
    <text evidence="1">Quinol/quinone metabolism; menaquinone biosynthesis.</text>
</comment>
<dbReference type="InterPro" id="IPR019963">
    <property type="entry name" value="FL_hydrolase_MqnB"/>
</dbReference>
<dbReference type="Proteomes" id="UP000326921">
    <property type="component" value="Chromosome"/>
</dbReference>
<dbReference type="InterPro" id="IPR035994">
    <property type="entry name" value="Nucleoside_phosphorylase_sf"/>
</dbReference>
<dbReference type="EMBL" id="CP045652">
    <property type="protein sequence ID" value="QGA28103.1"/>
    <property type="molecule type" value="Genomic_DNA"/>
</dbReference>
<dbReference type="GO" id="GO:0005829">
    <property type="term" value="C:cytosol"/>
    <property type="evidence" value="ECO:0007669"/>
    <property type="project" value="TreeGrafter"/>
</dbReference>
<feature type="domain" description="Nucleoside phosphorylase" evidence="3">
    <location>
        <begin position="23"/>
        <end position="203"/>
    </location>
</feature>
<protein>
    <recommendedName>
        <fullName evidence="1 2">Futalosine hydrolase</fullName>
        <shortName evidence="1">FL hydrolase</shortName>
        <ecNumber evidence="1 2">3.2.2.26</ecNumber>
    </recommendedName>
    <alternativeName>
        <fullName evidence="1">Futalosine nucleosidase</fullName>
    </alternativeName>
    <alternativeName>
        <fullName evidence="1">Menaquinone biosynthetic enzyme MqnB</fullName>
    </alternativeName>
</protein>
<dbReference type="GO" id="GO:0019284">
    <property type="term" value="P:L-methionine salvage from S-adenosylmethionine"/>
    <property type="evidence" value="ECO:0007669"/>
    <property type="project" value="TreeGrafter"/>
</dbReference>
<keyword evidence="1 4" id="KW-0378">Hydrolase</keyword>
<evidence type="ECO:0000256" key="1">
    <source>
        <dbReference type="HAMAP-Rule" id="MF_00991"/>
    </source>
</evidence>
<dbReference type="AlphaFoldDB" id="A0A5Q0QEW8"/>
<dbReference type="SUPFAM" id="SSF53167">
    <property type="entry name" value="Purine and uridine phosphorylases"/>
    <property type="match status" value="1"/>
</dbReference>
<evidence type="ECO:0000259" key="3">
    <source>
        <dbReference type="Pfam" id="PF01048"/>
    </source>
</evidence>
<comment type="catalytic activity">
    <reaction evidence="1">
        <text>futalosine + H2O = dehypoxanthine futalosine + hypoxanthine</text>
        <dbReference type="Rhea" id="RHEA:25904"/>
        <dbReference type="ChEBI" id="CHEBI:15377"/>
        <dbReference type="ChEBI" id="CHEBI:17368"/>
        <dbReference type="ChEBI" id="CHEBI:58863"/>
        <dbReference type="ChEBI" id="CHEBI:58864"/>
        <dbReference type="EC" id="3.2.2.26"/>
    </reaction>
</comment>
<organism evidence="4 5">
    <name type="scientific">Sphingobacterium zhuxiongii</name>
    <dbReference type="NCBI Taxonomy" id="2662364"/>
    <lineage>
        <taxon>Bacteria</taxon>
        <taxon>Pseudomonadati</taxon>
        <taxon>Bacteroidota</taxon>
        <taxon>Sphingobacteriia</taxon>
        <taxon>Sphingobacteriales</taxon>
        <taxon>Sphingobacteriaceae</taxon>
        <taxon>Sphingobacterium</taxon>
    </lineage>
</organism>
<dbReference type="GO" id="GO:0009116">
    <property type="term" value="P:nucleoside metabolic process"/>
    <property type="evidence" value="ECO:0007669"/>
    <property type="project" value="InterPro"/>
</dbReference>
<evidence type="ECO:0000313" key="4">
    <source>
        <dbReference type="EMBL" id="QGA28103.1"/>
    </source>
</evidence>
<dbReference type="KEGG" id="sphe:GFH32_18015"/>
<reference evidence="4 5" key="1">
    <citation type="submission" date="2019-10" db="EMBL/GenBank/DDBJ databases">
        <authorList>
            <person name="Dong K."/>
        </authorList>
    </citation>
    <scope>NUCLEOTIDE SEQUENCE [LARGE SCALE GENOMIC DNA]</scope>
    <source>
        <strain evidence="5">dk4302</strain>
    </source>
</reference>
<keyword evidence="4" id="KW-0326">Glycosidase</keyword>
<dbReference type="RefSeq" id="WP_153512929.1">
    <property type="nucleotide sequence ID" value="NZ_CP045652.1"/>
</dbReference>
<dbReference type="Gene3D" id="3.40.50.1580">
    <property type="entry name" value="Nucleoside phosphorylase domain"/>
    <property type="match status" value="1"/>
</dbReference>
<keyword evidence="1" id="KW-0474">Menaquinone biosynthesis</keyword>
<dbReference type="GO" id="GO:0008782">
    <property type="term" value="F:adenosylhomocysteine nucleosidase activity"/>
    <property type="evidence" value="ECO:0007669"/>
    <property type="project" value="TreeGrafter"/>
</dbReference>
<dbReference type="HAMAP" id="MF_00991">
    <property type="entry name" value="MqnB"/>
    <property type="match status" value="1"/>
</dbReference>
<dbReference type="GO" id="GO:0009234">
    <property type="term" value="P:menaquinone biosynthetic process"/>
    <property type="evidence" value="ECO:0007669"/>
    <property type="project" value="UniProtKB-UniRule"/>
</dbReference>
<dbReference type="UniPathway" id="UPA00079"/>
<dbReference type="EC" id="3.2.2.26" evidence="1 2"/>
<dbReference type="PANTHER" id="PTHR46832:SF2">
    <property type="entry name" value="FUTALOSINE HYDROLASE"/>
    <property type="match status" value="1"/>
</dbReference>
<gene>
    <name evidence="1 4" type="primary">mqnB</name>
    <name evidence="4" type="ORF">GFH32_18015</name>
</gene>
<proteinExistence type="inferred from homology"/>
<comment type="similarity">
    <text evidence="1">Belongs to the PNP/UDP phosphorylase family. Futalosine hydrolase subfamily.</text>
</comment>
<comment type="function">
    <text evidence="1">Catalyzes the hydrolysis of futalosine (FL) to dehypoxanthine futalosine (DHFL) and hypoxanthine, a step in the biosynthesis of menaquinone (MK, vitamin K2).</text>
</comment>
<evidence type="ECO:0000256" key="2">
    <source>
        <dbReference type="NCBIfam" id="TIGR03664"/>
    </source>
</evidence>
<keyword evidence="5" id="KW-1185">Reference proteome</keyword>
<accession>A0A5Q0QEW8</accession>
<dbReference type="InterPro" id="IPR000845">
    <property type="entry name" value="Nucleoside_phosphorylase_d"/>
</dbReference>
<sequence length="208" mass="23188">MKILIVAATEFEIAKSIPTLNDYQIEYLITGVGMTATAFALGTRLASETYDLLLNVGIAGTFDRSQPLGTLVKVIQDSIFELGAEDHEEFIPIEKLGFGQSSFYEQLPDITLKSTYTRLQSVPGITVNKVHGNKNTIEFLRTIFVPDTIETMEGAAFFYAASQLNTPAIQVRALSNYVEARDTENWKISKAVEELNAWLVEFIKEHQS</sequence>
<dbReference type="GO" id="GO:0008930">
    <property type="term" value="F:methylthioadenosine nucleosidase activity"/>
    <property type="evidence" value="ECO:0007669"/>
    <property type="project" value="TreeGrafter"/>
</dbReference>
<evidence type="ECO:0000313" key="5">
    <source>
        <dbReference type="Proteomes" id="UP000326921"/>
    </source>
</evidence>